<dbReference type="Proteomes" id="UP001206925">
    <property type="component" value="Unassembled WGS sequence"/>
</dbReference>
<protein>
    <submittedName>
        <fullName evidence="1">Uncharacterized protein</fullName>
    </submittedName>
</protein>
<gene>
    <name evidence="1" type="ORF">M8C21_031022</name>
</gene>
<dbReference type="AlphaFoldDB" id="A0AAD5CLC5"/>
<accession>A0AAD5CLC5</accession>
<evidence type="ECO:0000313" key="1">
    <source>
        <dbReference type="EMBL" id="KAI7743654.1"/>
    </source>
</evidence>
<comment type="caution">
    <text evidence="1">The sequence shown here is derived from an EMBL/GenBank/DDBJ whole genome shotgun (WGS) entry which is preliminary data.</text>
</comment>
<evidence type="ECO:0000313" key="2">
    <source>
        <dbReference type="Proteomes" id="UP001206925"/>
    </source>
</evidence>
<sequence length="97" mass="10731">MEEKGKPEGVRLLVTAAIGGKVVIMMVTDGFRPPCTAEYLMTRDSGGFTRRTRKLRITGNRVLLGWSVEVLEEESALDLTSQQKSIWSTDQSTEVNG</sequence>
<name>A0AAD5CLC5_AMBAR</name>
<dbReference type="EMBL" id="JAMZMK010007701">
    <property type="protein sequence ID" value="KAI7743654.1"/>
    <property type="molecule type" value="Genomic_DNA"/>
</dbReference>
<reference evidence="1" key="1">
    <citation type="submission" date="2022-06" db="EMBL/GenBank/DDBJ databases">
        <title>Uncovering the hologenomic basis of an extraordinary plant invasion.</title>
        <authorList>
            <person name="Bieker V.C."/>
            <person name="Martin M.D."/>
            <person name="Gilbert T."/>
            <person name="Hodgins K."/>
            <person name="Battlay P."/>
            <person name="Petersen B."/>
            <person name="Wilson J."/>
        </authorList>
    </citation>
    <scope>NUCLEOTIDE SEQUENCE</scope>
    <source>
        <strain evidence="1">AA19_3_7</strain>
        <tissue evidence="1">Leaf</tissue>
    </source>
</reference>
<organism evidence="1 2">
    <name type="scientific">Ambrosia artemisiifolia</name>
    <name type="common">Common ragweed</name>
    <dbReference type="NCBI Taxonomy" id="4212"/>
    <lineage>
        <taxon>Eukaryota</taxon>
        <taxon>Viridiplantae</taxon>
        <taxon>Streptophyta</taxon>
        <taxon>Embryophyta</taxon>
        <taxon>Tracheophyta</taxon>
        <taxon>Spermatophyta</taxon>
        <taxon>Magnoliopsida</taxon>
        <taxon>eudicotyledons</taxon>
        <taxon>Gunneridae</taxon>
        <taxon>Pentapetalae</taxon>
        <taxon>asterids</taxon>
        <taxon>campanulids</taxon>
        <taxon>Asterales</taxon>
        <taxon>Asteraceae</taxon>
        <taxon>Asteroideae</taxon>
        <taxon>Heliantheae alliance</taxon>
        <taxon>Heliantheae</taxon>
        <taxon>Ambrosia</taxon>
    </lineage>
</organism>
<keyword evidence="2" id="KW-1185">Reference proteome</keyword>
<proteinExistence type="predicted"/>